<keyword evidence="2" id="KW-0732">Signal</keyword>
<dbReference type="PANTHER" id="PTHR46091">
    <property type="entry name" value="BLR7054 PROTEIN"/>
    <property type="match status" value="1"/>
</dbReference>
<dbReference type="InterPro" id="IPR052206">
    <property type="entry name" value="Retinol_saturase"/>
</dbReference>
<dbReference type="Proteomes" id="UP000051012">
    <property type="component" value="Unassembled WGS sequence"/>
</dbReference>
<dbReference type="PRINTS" id="PR00419">
    <property type="entry name" value="ADXRDTASE"/>
</dbReference>
<evidence type="ECO:0000256" key="4">
    <source>
        <dbReference type="ARBA" id="ARBA00022857"/>
    </source>
</evidence>
<accession>A0A0S7YCD3</accession>
<evidence type="ECO:0000313" key="7">
    <source>
        <dbReference type="EMBL" id="KPJ72310.1"/>
    </source>
</evidence>
<keyword evidence="4" id="KW-0521">NADP</keyword>
<reference evidence="7 8" key="1">
    <citation type="journal article" date="2015" name="Microbiome">
        <title>Genomic resolution of linkages in carbon, nitrogen, and sulfur cycling among widespread estuary sediment bacteria.</title>
        <authorList>
            <person name="Baker B.J."/>
            <person name="Lazar C.S."/>
            <person name="Teske A.P."/>
            <person name="Dick G.J."/>
        </authorList>
    </citation>
    <scope>NUCLEOTIDE SEQUENCE [LARGE SCALE GENOMIC DNA]</scope>
    <source>
        <strain evidence="7">DG_78</strain>
    </source>
</reference>
<evidence type="ECO:0000256" key="2">
    <source>
        <dbReference type="ARBA" id="ARBA00022729"/>
    </source>
</evidence>
<evidence type="ECO:0000256" key="5">
    <source>
        <dbReference type="ARBA" id="ARBA00023027"/>
    </source>
</evidence>
<keyword evidence="5" id="KW-0520">NAD</keyword>
<keyword evidence="3" id="KW-0274">FAD</keyword>
<dbReference type="InterPro" id="IPR036188">
    <property type="entry name" value="FAD/NAD-bd_sf"/>
</dbReference>
<dbReference type="AlphaFoldDB" id="A0A0S7YCD3"/>
<dbReference type="SUPFAM" id="SSF51905">
    <property type="entry name" value="FAD/NAD(P)-binding domain"/>
    <property type="match status" value="1"/>
</dbReference>
<protein>
    <recommendedName>
        <fullName evidence="6">Amine oxidase domain-containing protein</fullName>
    </recommendedName>
</protein>
<dbReference type="InterPro" id="IPR002937">
    <property type="entry name" value="Amino_oxidase"/>
</dbReference>
<dbReference type="Pfam" id="PF01593">
    <property type="entry name" value="Amino_oxidase"/>
    <property type="match status" value="1"/>
</dbReference>
<dbReference type="Gene3D" id="3.50.50.60">
    <property type="entry name" value="FAD/NAD(P)-binding domain"/>
    <property type="match status" value="2"/>
</dbReference>
<dbReference type="PATRIC" id="fig|1703772.3.peg.2055"/>
<sequence>MSSIAIIGSGMGGLVAGNLLAKKGHKVTIFESHSTPGGYTTGFWRKGFYFESGTFSFESSQHVFSVMKDIGVFDKIEFTRQYGRWIAPQFDCVVHSWNELKTAILDAYPSEKMYFTRYFAEVDTMCNVMRSLTPPKNVFSAIAYPFKLMRGMTILKKYDKMTASEFTAQYLEKDSIGYQVLKDMGYPDMSALIIAGAVLSFLEDYWTVKTGMQSWADVLADNFKKLGGELMLNSYVDKIITKNGVAVGVSCGGKTYDADYVLSASDYKKTFLKLLDDTSMLPKAFIEKLENAAVSESFFTVYLGLNLPYEKMKEYLKVPHVSYHTGQSVDFNNTREENFFEKTSCMFYSPSLHNPELAPKGKSSLMITAMSPHKWMNNWGVGNKQMYKKLKENVKNALIEKASAIIPNVKKHIVYDDAATPLTYERYTHNTDGASSAWSWNPHKRFYKNIISTRVNTLVKNLYISSCWSNQIGGVPGAISAAYKCAKKIQ</sequence>
<evidence type="ECO:0000313" key="8">
    <source>
        <dbReference type="Proteomes" id="UP000051012"/>
    </source>
</evidence>
<evidence type="ECO:0000256" key="3">
    <source>
        <dbReference type="ARBA" id="ARBA00022827"/>
    </source>
</evidence>
<dbReference type="GO" id="GO:0016491">
    <property type="term" value="F:oxidoreductase activity"/>
    <property type="evidence" value="ECO:0007669"/>
    <property type="project" value="InterPro"/>
</dbReference>
<organism evidence="7 8">
    <name type="scientific">candidate division TA06 bacterium DG_78</name>
    <dbReference type="NCBI Taxonomy" id="1703772"/>
    <lineage>
        <taxon>Bacteria</taxon>
        <taxon>Bacteria division TA06</taxon>
    </lineage>
</organism>
<keyword evidence="1" id="KW-0285">Flavoprotein</keyword>
<name>A0A0S7YCD3_UNCT6</name>
<dbReference type="EMBL" id="LJNI01000083">
    <property type="protein sequence ID" value="KPJ72310.1"/>
    <property type="molecule type" value="Genomic_DNA"/>
</dbReference>
<evidence type="ECO:0000259" key="6">
    <source>
        <dbReference type="Pfam" id="PF01593"/>
    </source>
</evidence>
<evidence type="ECO:0000256" key="1">
    <source>
        <dbReference type="ARBA" id="ARBA00022630"/>
    </source>
</evidence>
<comment type="caution">
    <text evidence="7">The sequence shown here is derived from an EMBL/GenBank/DDBJ whole genome shotgun (WGS) entry which is preliminary data.</text>
</comment>
<dbReference type="PANTHER" id="PTHR46091:SF3">
    <property type="entry name" value="AMINE OXIDASE DOMAIN-CONTAINING PROTEIN"/>
    <property type="match status" value="1"/>
</dbReference>
<proteinExistence type="predicted"/>
<gene>
    <name evidence="7" type="ORF">AMJ52_06775</name>
</gene>
<feature type="domain" description="Amine oxidase" evidence="6">
    <location>
        <begin position="11"/>
        <end position="489"/>
    </location>
</feature>